<evidence type="ECO:0000256" key="4">
    <source>
        <dbReference type="ARBA" id="ARBA00022840"/>
    </source>
</evidence>
<dbReference type="EMBL" id="SMFQ01000002">
    <property type="protein sequence ID" value="TCJ88283.1"/>
    <property type="molecule type" value="Genomic_DNA"/>
</dbReference>
<dbReference type="GO" id="GO:0005524">
    <property type="term" value="F:ATP binding"/>
    <property type="evidence" value="ECO:0007669"/>
    <property type="project" value="UniProtKB-KW"/>
</dbReference>
<dbReference type="OrthoDB" id="9800654at2"/>
<keyword evidence="3" id="KW-0547">Nucleotide-binding</keyword>
<reference evidence="6 7" key="1">
    <citation type="submission" date="2019-03" db="EMBL/GenBank/DDBJ databases">
        <title>Genomic Encyclopedia of Type Strains, Phase IV (KMG-IV): sequencing the most valuable type-strain genomes for metagenomic binning, comparative biology and taxonomic classification.</title>
        <authorList>
            <person name="Goeker M."/>
        </authorList>
    </citation>
    <scope>NUCLEOTIDE SEQUENCE [LARGE SCALE GENOMIC DNA]</scope>
    <source>
        <strain evidence="6 7">DSM 24830</strain>
    </source>
</reference>
<dbReference type="InterPro" id="IPR003439">
    <property type="entry name" value="ABC_transporter-like_ATP-bd"/>
</dbReference>
<dbReference type="PANTHER" id="PTHR42734">
    <property type="entry name" value="METAL TRANSPORT SYSTEM ATP-BINDING PROTEIN TM_0124-RELATED"/>
    <property type="match status" value="1"/>
</dbReference>
<name>A0A4R1F3C6_9GAMM</name>
<keyword evidence="2" id="KW-0813">Transport</keyword>
<dbReference type="PANTHER" id="PTHR42734:SF17">
    <property type="entry name" value="METAL TRANSPORT SYSTEM ATP-BINDING PROTEIN TM_0124-RELATED"/>
    <property type="match status" value="1"/>
</dbReference>
<dbReference type="InterPro" id="IPR027417">
    <property type="entry name" value="P-loop_NTPase"/>
</dbReference>
<evidence type="ECO:0000313" key="6">
    <source>
        <dbReference type="EMBL" id="TCJ88283.1"/>
    </source>
</evidence>
<evidence type="ECO:0000259" key="5">
    <source>
        <dbReference type="PROSITE" id="PS50893"/>
    </source>
</evidence>
<dbReference type="Pfam" id="PF00005">
    <property type="entry name" value="ABC_tran"/>
    <property type="match status" value="1"/>
</dbReference>
<evidence type="ECO:0000313" key="7">
    <source>
        <dbReference type="Proteomes" id="UP000294887"/>
    </source>
</evidence>
<sequence>MNKISRPVRLEYTNIVKTYGKGKNTKAILNDISLSLKGGECTLITGKNGCGKSTLLRIMGGLLKPDSGLINTGLHNLNWNKYRKALGNDVMYFYQEPYMFDGTVRQNLTYALDKKQNKDIIDNALKWAELEHRSDTQAKCLSGGERQRVALAQAWIKQPAVLLLDEPTANMDTEHRLRTETFLSTFIDSGTALYIASHDPNHFHRIMNHRLLIEDGYVSEFEELKATNTVNDQNDDTLLNDSLLQSNKNVTLFPNNKSTNFSSQDNK</sequence>
<dbReference type="SMART" id="SM00382">
    <property type="entry name" value="AAA"/>
    <property type="match status" value="1"/>
</dbReference>
<dbReference type="Proteomes" id="UP000294887">
    <property type="component" value="Unassembled WGS sequence"/>
</dbReference>
<evidence type="ECO:0000256" key="3">
    <source>
        <dbReference type="ARBA" id="ARBA00022741"/>
    </source>
</evidence>
<gene>
    <name evidence="6" type="ORF">EV695_0123</name>
</gene>
<feature type="domain" description="ABC transporter" evidence="5">
    <location>
        <begin position="10"/>
        <end position="240"/>
    </location>
</feature>
<dbReference type="PROSITE" id="PS00211">
    <property type="entry name" value="ABC_TRANSPORTER_1"/>
    <property type="match status" value="1"/>
</dbReference>
<keyword evidence="4 6" id="KW-0067">ATP-binding</keyword>
<comment type="similarity">
    <text evidence="1">Belongs to the ABC transporter superfamily.</text>
</comment>
<keyword evidence="7" id="KW-1185">Reference proteome</keyword>
<proteinExistence type="inferred from homology"/>
<dbReference type="InterPro" id="IPR050153">
    <property type="entry name" value="Metal_Ion_Import_ABC"/>
</dbReference>
<evidence type="ECO:0000256" key="2">
    <source>
        <dbReference type="ARBA" id="ARBA00022448"/>
    </source>
</evidence>
<dbReference type="AlphaFoldDB" id="A0A4R1F3C6"/>
<dbReference type="GO" id="GO:0016887">
    <property type="term" value="F:ATP hydrolysis activity"/>
    <property type="evidence" value="ECO:0007669"/>
    <property type="project" value="InterPro"/>
</dbReference>
<dbReference type="PROSITE" id="PS50893">
    <property type="entry name" value="ABC_TRANSPORTER_2"/>
    <property type="match status" value="1"/>
</dbReference>
<accession>A0A4R1F3C6</accession>
<dbReference type="InterPro" id="IPR017871">
    <property type="entry name" value="ABC_transporter-like_CS"/>
</dbReference>
<organism evidence="6 7">
    <name type="scientific">Cocleimonas flava</name>
    <dbReference type="NCBI Taxonomy" id="634765"/>
    <lineage>
        <taxon>Bacteria</taxon>
        <taxon>Pseudomonadati</taxon>
        <taxon>Pseudomonadota</taxon>
        <taxon>Gammaproteobacteria</taxon>
        <taxon>Thiotrichales</taxon>
        <taxon>Thiotrichaceae</taxon>
        <taxon>Cocleimonas</taxon>
    </lineage>
</organism>
<evidence type="ECO:0000256" key="1">
    <source>
        <dbReference type="ARBA" id="ARBA00005417"/>
    </source>
</evidence>
<dbReference type="InterPro" id="IPR003593">
    <property type="entry name" value="AAA+_ATPase"/>
</dbReference>
<dbReference type="SUPFAM" id="SSF52540">
    <property type="entry name" value="P-loop containing nucleoside triphosphate hydrolases"/>
    <property type="match status" value="1"/>
</dbReference>
<dbReference type="Gene3D" id="3.40.50.300">
    <property type="entry name" value="P-loop containing nucleotide triphosphate hydrolases"/>
    <property type="match status" value="1"/>
</dbReference>
<protein>
    <submittedName>
        <fullName evidence="6">Tungstate transport system ATP-binding protein</fullName>
    </submittedName>
</protein>
<comment type="caution">
    <text evidence="6">The sequence shown here is derived from an EMBL/GenBank/DDBJ whole genome shotgun (WGS) entry which is preliminary data.</text>
</comment>
<dbReference type="RefSeq" id="WP_131903992.1">
    <property type="nucleotide sequence ID" value="NZ_BAAAFU010000008.1"/>
</dbReference>